<dbReference type="PANTHER" id="PTHR48051:SF54">
    <property type="entry name" value="LEUCINE-RICH REPEAT-CONTAINING PROTEIN"/>
    <property type="match status" value="1"/>
</dbReference>
<comment type="subcellular location">
    <subcellularLocation>
        <location evidence="1">Cytoplasm</location>
        <location evidence="1">Cytoskeleton</location>
        <location evidence="1">Cilium axoneme</location>
    </subcellularLocation>
</comment>
<proteinExistence type="predicted"/>
<dbReference type="SUPFAM" id="SSF52058">
    <property type="entry name" value="L domain-like"/>
    <property type="match status" value="1"/>
</dbReference>
<dbReference type="InterPro" id="IPR050216">
    <property type="entry name" value="LRR_domain-containing"/>
</dbReference>
<keyword evidence="2" id="KW-0433">Leucine-rich repeat</keyword>
<sequence>MQHLPQTNRVHASEVCRSWREATTCPALWRSLKFVLSCDDDEASAEAFLAWLLSRAAAVETLHIDIQDSAAPCDAVVGVMSNVTAAVMAVRASLRHFTIETTGSLVVGQWAAALHNLSTACFIGGAVLVKQGLGKLTQLRDLEFGSNNVSLEIDSPACLPVSVTHLSLEHCCLVAVPPCLERLTELRSLDLSQNVLGVEQGNETATLAQFTGLECLKLANCRMLQVPAELAALKRLRILHMGGNLEANDDLGPEVSGRMEAALRPLRRLQVLVVSQCHVLLPEAVRRMTKLERLFVTSTPVTSLSTGPYCKSLRHLCLDWDVAFESAAMLEQCAGMQMLTLARPHRSDVPDGQVPERAEQLAAALLRHPTLEQVNIVAVQGRGLHLSIATMRFVLAFQSCRQSRLRLELIDSWDSDLVRIPNLTDLVDVTLTAEAESGRKRERPEES</sequence>
<dbReference type="GO" id="GO:0005930">
    <property type="term" value="C:axoneme"/>
    <property type="evidence" value="ECO:0007669"/>
    <property type="project" value="UniProtKB-SubCell"/>
</dbReference>
<accession>A0A9D4TF06</accession>
<keyword evidence="6" id="KW-1185">Reference proteome</keyword>
<dbReference type="AlphaFoldDB" id="A0A9D4TF06"/>
<dbReference type="EMBL" id="SIDB01000014">
    <property type="protein sequence ID" value="KAI3423929.1"/>
    <property type="molecule type" value="Genomic_DNA"/>
</dbReference>
<comment type="caution">
    <text evidence="5">The sequence shown here is derived from an EMBL/GenBank/DDBJ whole genome shotgun (WGS) entry which is preliminary data.</text>
</comment>
<evidence type="ECO:0000256" key="1">
    <source>
        <dbReference type="ARBA" id="ARBA00004430"/>
    </source>
</evidence>
<evidence type="ECO:0000313" key="6">
    <source>
        <dbReference type="Proteomes" id="UP001055712"/>
    </source>
</evidence>
<name>A0A9D4TF06_CHLVU</name>
<evidence type="ECO:0000256" key="2">
    <source>
        <dbReference type="ARBA" id="ARBA00022614"/>
    </source>
</evidence>
<dbReference type="Pfam" id="PF12937">
    <property type="entry name" value="F-box-like"/>
    <property type="match status" value="1"/>
</dbReference>
<reference evidence="5" key="1">
    <citation type="journal article" date="2019" name="Plant J.">
        <title>Chlorella vulgaris genome assembly and annotation reveals the molecular basis for metabolic acclimation to high light conditions.</title>
        <authorList>
            <person name="Cecchin M."/>
            <person name="Marcolungo L."/>
            <person name="Rossato M."/>
            <person name="Girolomoni L."/>
            <person name="Cosentino E."/>
            <person name="Cuine S."/>
            <person name="Li-Beisson Y."/>
            <person name="Delledonne M."/>
            <person name="Ballottari M."/>
        </authorList>
    </citation>
    <scope>NUCLEOTIDE SEQUENCE</scope>
    <source>
        <strain evidence="5">211/11P</strain>
    </source>
</reference>
<keyword evidence="3" id="KW-0677">Repeat</keyword>
<dbReference type="InterPro" id="IPR032675">
    <property type="entry name" value="LRR_dom_sf"/>
</dbReference>
<feature type="domain" description="F-box" evidence="4">
    <location>
        <begin position="2"/>
        <end position="33"/>
    </location>
</feature>
<dbReference type="Proteomes" id="UP001055712">
    <property type="component" value="Unassembled WGS sequence"/>
</dbReference>
<dbReference type="SUPFAM" id="SSF81383">
    <property type="entry name" value="F-box domain"/>
    <property type="match status" value="1"/>
</dbReference>
<gene>
    <name evidence="5" type="ORF">D9Q98_009763</name>
</gene>
<evidence type="ECO:0000256" key="3">
    <source>
        <dbReference type="ARBA" id="ARBA00022737"/>
    </source>
</evidence>
<dbReference type="InterPro" id="IPR001810">
    <property type="entry name" value="F-box_dom"/>
</dbReference>
<dbReference type="PANTHER" id="PTHR48051">
    <property type="match status" value="1"/>
</dbReference>
<dbReference type="InterPro" id="IPR036047">
    <property type="entry name" value="F-box-like_dom_sf"/>
</dbReference>
<dbReference type="Gene3D" id="1.20.1280.50">
    <property type="match status" value="1"/>
</dbReference>
<dbReference type="OrthoDB" id="676979at2759"/>
<organism evidence="5 6">
    <name type="scientific">Chlorella vulgaris</name>
    <name type="common">Green alga</name>
    <dbReference type="NCBI Taxonomy" id="3077"/>
    <lineage>
        <taxon>Eukaryota</taxon>
        <taxon>Viridiplantae</taxon>
        <taxon>Chlorophyta</taxon>
        <taxon>core chlorophytes</taxon>
        <taxon>Trebouxiophyceae</taxon>
        <taxon>Chlorellales</taxon>
        <taxon>Chlorellaceae</taxon>
        <taxon>Chlorella clade</taxon>
        <taxon>Chlorella</taxon>
    </lineage>
</organism>
<protein>
    <recommendedName>
        <fullName evidence="4">F-box domain-containing protein</fullName>
    </recommendedName>
</protein>
<evidence type="ECO:0000313" key="5">
    <source>
        <dbReference type="EMBL" id="KAI3423929.1"/>
    </source>
</evidence>
<reference evidence="5" key="2">
    <citation type="submission" date="2020-11" db="EMBL/GenBank/DDBJ databases">
        <authorList>
            <person name="Cecchin M."/>
            <person name="Marcolungo L."/>
            <person name="Rossato M."/>
            <person name="Girolomoni L."/>
            <person name="Cosentino E."/>
            <person name="Cuine S."/>
            <person name="Li-Beisson Y."/>
            <person name="Delledonne M."/>
            <person name="Ballottari M."/>
        </authorList>
    </citation>
    <scope>NUCLEOTIDE SEQUENCE</scope>
    <source>
        <strain evidence="5">211/11P</strain>
        <tissue evidence="5">Whole cell</tissue>
    </source>
</reference>
<evidence type="ECO:0000259" key="4">
    <source>
        <dbReference type="Pfam" id="PF12937"/>
    </source>
</evidence>
<dbReference type="Gene3D" id="3.80.10.10">
    <property type="entry name" value="Ribonuclease Inhibitor"/>
    <property type="match status" value="1"/>
</dbReference>